<name>A0A428WGC4_AMYBA</name>
<dbReference type="SUPFAM" id="SSF53474">
    <property type="entry name" value="alpha/beta-Hydrolases"/>
    <property type="match status" value="1"/>
</dbReference>
<dbReference type="Proteomes" id="UP000286716">
    <property type="component" value="Unassembled WGS sequence"/>
</dbReference>
<accession>A0A428WGC4</accession>
<protein>
    <submittedName>
        <fullName evidence="2">Alpha/beta hydrolase</fullName>
    </submittedName>
</protein>
<dbReference type="Pfam" id="PF12697">
    <property type="entry name" value="Abhydrolase_6"/>
    <property type="match status" value="1"/>
</dbReference>
<evidence type="ECO:0000313" key="3">
    <source>
        <dbReference type="Proteomes" id="UP000286716"/>
    </source>
</evidence>
<keyword evidence="2" id="KW-0378">Hydrolase</keyword>
<dbReference type="InterPro" id="IPR000073">
    <property type="entry name" value="AB_hydrolase_1"/>
</dbReference>
<dbReference type="EMBL" id="QHHU01000031">
    <property type="protein sequence ID" value="RSM42102.1"/>
    <property type="molecule type" value="Genomic_DNA"/>
</dbReference>
<comment type="caution">
    <text evidence="2">The sequence shown here is derived from an EMBL/GenBank/DDBJ whole genome shotgun (WGS) entry which is preliminary data.</text>
</comment>
<evidence type="ECO:0000313" key="2">
    <source>
        <dbReference type="EMBL" id="RSM42102.1"/>
    </source>
</evidence>
<proteinExistence type="predicted"/>
<gene>
    <name evidence="2" type="ORF">DMA12_22800</name>
</gene>
<dbReference type="Gene3D" id="3.40.50.1820">
    <property type="entry name" value="alpha/beta hydrolase"/>
    <property type="match status" value="1"/>
</dbReference>
<feature type="domain" description="AB hydrolase-1" evidence="1">
    <location>
        <begin position="23"/>
        <end position="273"/>
    </location>
</feature>
<dbReference type="InterPro" id="IPR029058">
    <property type="entry name" value="AB_hydrolase_fold"/>
</dbReference>
<organism evidence="2 3">
    <name type="scientific">Amycolatopsis balhimycina DSM 5908</name>
    <dbReference type="NCBI Taxonomy" id="1081091"/>
    <lineage>
        <taxon>Bacteria</taxon>
        <taxon>Bacillati</taxon>
        <taxon>Actinomycetota</taxon>
        <taxon>Actinomycetes</taxon>
        <taxon>Pseudonocardiales</taxon>
        <taxon>Pseudonocardiaceae</taxon>
        <taxon>Amycolatopsis</taxon>
    </lineage>
</organism>
<dbReference type="AlphaFoldDB" id="A0A428WGC4"/>
<reference evidence="2 3" key="1">
    <citation type="submission" date="2018-05" db="EMBL/GenBank/DDBJ databases">
        <title>Evolution of GPA BGCs.</title>
        <authorList>
            <person name="Waglechner N."/>
            <person name="Wright G.D."/>
        </authorList>
    </citation>
    <scope>NUCLEOTIDE SEQUENCE [LARGE SCALE GENOMIC DNA]</scope>
    <source>
        <strain evidence="2 3">DSM 5908</strain>
    </source>
</reference>
<evidence type="ECO:0000259" key="1">
    <source>
        <dbReference type="Pfam" id="PF12697"/>
    </source>
</evidence>
<dbReference type="GO" id="GO:0016787">
    <property type="term" value="F:hydrolase activity"/>
    <property type="evidence" value="ECO:0007669"/>
    <property type="project" value="UniProtKB-KW"/>
</dbReference>
<sequence length="289" mass="30279">MALLPQTMHGRLCAPPGASTVAVLIPGGTYNASYWDIGYTPEIRSFRLAMNQAGLATLALDRLGTGSSSKPLSTLLSASVQATAAHQVIQSVRSRFAKVVVGGHSIGAAMAMIEAGRYRDVDGVLVTGMTHRMNLVSVIPTLAQMMPAPLDPALPGRDAGYLTTNPGTRYTAFHTPGPYDAAALAYDESTKDVFAATEAVDSLTLTTVVDPASQQITAPALLVVGNDPNFCGTLGSDCSSPQALRVSEAPFFGTANLQTYILNGYGHAINYAPNAPTYFGVVANWLKTL</sequence>
<keyword evidence="3" id="KW-1185">Reference proteome</keyword>
<dbReference type="OrthoDB" id="5524362at2"/>